<evidence type="ECO:0000313" key="2">
    <source>
        <dbReference type="EMBL" id="MXQ72469.1"/>
    </source>
</evidence>
<keyword evidence="1" id="KW-0732">Signal</keyword>
<comment type="caution">
    <text evidence="2">The sequence shown here is derived from an EMBL/GenBank/DDBJ whole genome shotgun (WGS) entry which is preliminary data.</text>
</comment>
<gene>
    <name evidence="2" type="ORF">GSF08_00745</name>
</gene>
<proteinExistence type="predicted"/>
<dbReference type="RefSeq" id="WP_160623966.1">
    <property type="nucleotide sequence ID" value="NZ_WUUQ01000001.1"/>
</dbReference>
<reference evidence="2 3" key="2">
    <citation type="submission" date="2020-01" db="EMBL/GenBank/DDBJ databases">
        <title>Clostridiaceae sp. nov. isolated from the gut of human by culturomics.</title>
        <authorList>
            <person name="Chang Y."/>
        </authorList>
    </citation>
    <scope>NUCLEOTIDE SEQUENCE [LARGE SCALE GENOMIC DNA]</scope>
    <source>
        <strain evidence="2 3">DONG20-135</strain>
    </source>
</reference>
<feature type="chain" id="PRO_5038576953" description="DUF5105 domain-containing protein" evidence="1">
    <location>
        <begin position="20"/>
        <end position="215"/>
    </location>
</feature>
<dbReference type="Proteomes" id="UP000434036">
    <property type="component" value="Unassembled WGS sequence"/>
</dbReference>
<dbReference type="EMBL" id="WUUQ01000001">
    <property type="protein sequence ID" value="MXQ72469.1"/>
    <property type="molecule type" value="Genomic_DNA"/>
</dbReference>
<reference evidence="2 3" key="1">
    <citation type="submission" date="2019-12" db="EMBL/GenBank/DDBJ databases">
        <authorList>
            <person name="Yang R."/>
        </authorList>
    </citation>
    <scope>NUCLEOTIDE SEQUENCE [LARGE SCALE GENOMIC DNA]</scope>
    <source>
        <strain evidence="2 3">DONG20-135</strain>
    </source>
</reference>
<evidence type="ECO:0000313" key="3">
    <source>
        <dbReference type="Proteomes" id="UP000434036"/>
    </source>
</evidence>
<evidence type="ECO:0000256" key="1">
    <source>
        <dbReference type="SAM" id="SignalP"/>
    </source>
</evidence>
<dbReference type="PROSITE" id="PS51257">
    <property type="entry name" value="PROKAR_LIPOPROTEIN"/>
    <property type="match status" value="1"/>
</dbReference>
<sequence>MMKKFFKVFFVAAMVLSLAACGGKDSTDAQKKAVNTFFTYMKKADFDKIKGIMTDDGYKDVEDLQKMAGSSFDEMLDAETYGDEAAKSAQKYIDYAFEKLFKDTKIKEVEVKDGKTIIKVKGKMASFDELKNIESSTEIQNLATDFENNEENKKQAMEIYLSQGQDAMMKYIYNSIMPKFFEEAIKLIDKSSYNTYNATFTLIEKDGKWLIDNIK</sequence>
<keyword evidence="3" id="KW-1185">Reference proteome</keyword>
<name>A0A6N8U7F4_9FIRM</name>
<organism evidence="2 3">
    <name type="scientific">Copranaerobaculum intestinale</name>
    <dbReference type="NCBI Taxonomy" id="2692629"/>
    <lineage>
        <taxon>Bacteria</taxon>
        <taxon>Bacillati</taxon>
        <taxon>Bacillota</taxon>
        <taxon>Erysipelotrichia</taxon>
        <taxon>Erysipelotrichales</taxon>
        <taxon>Erysipelotrichaceae</taxon>
        <taxon>Copranaerobaculum</taxon>
    </lineage>
</organism>
<protein>
    <recommendedName>
        <fullName evidence="4">DUF5105 domain-containing protein</fullName>
    </recommendedName>
</protein>
<dbReference type="AlphaFoldDB" id="A0A6N8U7F4"/>
<evidence type="ECO:0008006" key="4">
    <source>
        <dbReference type="Google" id="ProtNLM"/>
    </source>
</evidence>
<feature type="signal peptide" evidence="1">
    <location>
        <begin position="1"/>
        <end position="19"/>
    </location>
</feature>
<accession>A0A6N8U7F4</accession>